<comment type="caution">
    <text evidence="2">The sequence shown here is derived from an EMBL/GenBank/DDBJ whole genome shotgun (WGS) entry which is preliminary data.</text>
</comment>
<reference evidence="2 3" key="1">
    <citation type="submission" date="2018-04" db="EMBL/GenBank/DDBJ databases">
        <title>Genomic Encyclopedia of Type Strains, Phase III (KMG-III): the genomes of soil and plant-associated and newly described type strains.</title>
        <authorList>
            <person name="Whitman W."/>
        </authorList>
    </citation>
    <scope>NUCLEOTIDE SEQUENCE [LARGE SCALE GENOMIC DNA]</scope>
    <source>
        <strain evidence="2 3">MA101b</strain>
    </source>
</reference>
<organism evidence="2 3">
    <name type="scientific">Sphingomonas aurantiaca</name>
    <dbReference type="NCBI Taxonomy" id="185949"/>
    <lineage>
        <taxon>Bacteria</taxon>
        <taxon>Pseudomonadati</taxon>
        <taxon>Pseudomonadota</taxon>
        <taxon>Alphaproteobacteria</taxon>
        <taxon>Sphingomonadales</taxon>
        <taxon>Sphingomonadaceae</taxon>
        <taxon>Sphingomonas</taxon>
    </lineage>
</organism>
<dbReference type="PANTHER" id="PTHR43792:SF16">
    <property type="entry name" value="N-ACETYLTRANSFERASE DOMAIN-CONTAINING PROTEIN"/>
    <property type="match status" value="1"/>
</dbReference>
<dbReference type="InterPro" id="IPR051531">
    <property type="entry name" value="N-acetyltransferase"/>
</dbReference>
<dbReference type="InterPro" id="IPR000182">
    <property type="entry name" value="GNAT_dom"/>
</dbReference>
<feature type="domain" description="N-acetyltransferase" evidence="1">
    <location>
        <begin position="15"/>
        <end position="173"/>
    </location>
</feature>
<dbReference type="Proteomes" id="UP000244189">
    <property type="component" value="Unassembled WGS sequence"/>
</dbReference>
<name>A0A2T5GS62_9SPHN</name>
<keyword evidence="3" id="KW-1185">Reference proteome</keyword>
<dbReference type="RefSeq" id="WP_107956523.1">
    <property type="nucleotide sequence ID" value="NZ_JASPFP010000001.1"/>
</dbReference>
<evidence type="ECO:0000259" key="1">
    <source>
        <dbReference type="PROSITE" id="PS51186"/>
    </source>
</evidence>
<dbReference type="SUPFAM" id="SSF55729">
    <property type="entry name" value="Acyl-CoA N-acyltransferases (Nat)"/>
    <property type="match status" value="1"/>
</dbReference>
<proteinExistence type="predicted"/>
<dbReference type="Pfam" id="PF13302">
    <property type="entry name" value="Acetyltransf_3"/>
    <property type="match status" value="1"/>
</dbReference>
<dbReference type="InterPro" id="IPR016181">
    <property type="entry name" value="Acyl_CoA_acyltransferase"/>
</dbReference>
<evidence type="ECO:0000313" key="2">
    <source>
        <dbReference type="EMBL" id="PTQ62161.1"/>
    </source>
</evidence>
<gene>
    <name evidence="2" type="ORF">C8J26_0438</name>
</gene>
<dbReference type="PROSITE" id="PS51186">
    <property type="entry name" value="GNAT"/>
    <property type="match status" value="1"/>
</dbReference>
<dbReference type="AlphaFoldDB" id="A0A2T5GS62"/>
<sequence>MQTSLSVPMLTTARLTLTGHTASDLEDCAAMWSDPRVYAMIGGQPRSREDVWIRLLRAIGQWTLFGYGTWVARDTAGRLIGELGLMETRRAITPSIDAAPEIGWTLAGDAHGQGYASEALAAILAWTDARIPSTTCIIDPANAASIRLADRLGYRLRTTGLYRDAPILILDRAAGSAGAGVSAAR</sequence>
<dbReference type="EMBL" id="QAOG01000001">
    <property type="protein sequence ID" value="PTQ62161.1"/>
    <property type="molecule type" value="Genomic_DNA"/>
</dbReference>
<dbReference type="Gene3D" id="3.40.630.30">
    <property type="match status" value="1"/>
</dbReference>
<accession>A0A2T5GS62</accession>
<dbReference type="PANTHER" id="PTHR43792">
    <property type="entry name" value="GNAT FAMILY, PUTATIVE (AFU_ORTHOLOGUE AFUA_3G00765)-RELATED-RELATED"/>
    <property type="match status" value="1"/>
</dbReference>
<keyword evidence="2" id="KW-0808">Transferase</keyword>
<protein>
    <submittedName>
        <fullName evidence="2">RimJ/RimL family protein N-acetyltransferase</fullName>
    </submittedName>
</protein>
<dbReference type="GO" id="GO:0016747">
    <property type="term" value="F:acyltransferase activity, transferring groups other than amino-acyl groups"/>
    <property type="evidence" value="ECO:0007669"/>
    <property type="project" value="InterPro"/>
</dbReference>
<evidence type="ECO:0000313" key="3">
    <source>
        <dbReference type="Proteomes" id="UP000244189"/>
    </source>
</evidence>